<dbReference type="InterPro" id="IPR013320">
    <property type="entry name" value="ConA-like_dom_sf"/>
</dbReference>
<dbReference type="Pfam" id="PF18998">
    <property type="entry name" value="Flg_new_2"/>
    <property type="match status" value="1"/>
</dbReference>
<dbReference type="AlphaFoldDB" id="A0A971S0C1"/>
<dbReference type="Proteomes" id="UP000777265">
    <property type="component" value="Unassembled WGS sequence"/>
</dbReference>
<comment type="caution">
    <text evidence="2">The sequence shown here is derived from an EMBL/GenBank/DDBJ whole genome shotgun (WGS) entry which is preliminary data.</text>
</comment>
<evidence type="ECO:0000313" key="2">
    <source>
        <dbReference type="EMBL" id="NLW35013.1"/>
    </source>
</evidence>
<gene>
    <name evidence="2" type="ORF">GXY80_05955</name>
</gene>
<evidence type="ECO:0000259" key="1">
    <source>
        <dbReference type="Pfam" id="PF18998"/>
    </source>
</evidence>
<sequence>MKKTGFEGKGMWLIALIAVVITMLPVCSGAELLRRDDFQDRKSWWRWEREGGGVRPYVGSGVVTLRIDSATSSTPSGSAVWDGSNIRGDCTVVLRAKTITPMRPGTLGWGLWDYVPPWKGSATLLASDFAWFMKQYDPYDAAQTWWGDWTRNAADGIRNFGDLAPIDTSEWHLYKMERYNGVVSFYIDDILVNSFENNAPDGLLAFHLWVDNYIYPYDFTQPITYRDITQRTSLVVDFVEIYNGSLGSSLPAGGSLLLKEMPNETAGGKAEALWKDYVFESPGGKTVLLITARAEGYGTLSDDDDIRIVFDGIDLGWDTAQSFDGNQLMGANKTLTYIGDLQPGQHKIRIYSDITPILYDVTVIGAKNGNIVLNEQLNERAPGGTDYLWKEYPFTCPTNEEVTLFISASALENTLFDDDIRITLDDEDFRWKTENSFIGNSLHGEAKALTIRRNISAGNHVLRVYADQRPTLHNVLIYGSKELANIITASAGANGTITPSGAVTVNYGDSQTFTITPDSGYTIADVLVDGVSVGPVTTYTFDNITANHTISAGFAATIVHVITLSGQGSVEDTSIGSTAYAGLNYGGSASSFGIGGDSRYRFVGKALLRWDLSGIPPGSVIKRATMRLYSYLNYIGDNITINAHRMLRTWIEGTLDAQDRRLDNPPSSCWTEWGNRQLWQRAGASGAADRDSAVLCSASGGGTGWYSWDVTELVANWANGTWPNHGLILVPSDENIVNIKYFTPSESPDQDLVPQLVIEYVIP</sequence>
<protein>
    <submittedName>
        <fullName evidence="2">DNRLRE domain-containing protein</fullName>
    </submittedName>
</protein>
<dbReference type="SUPFAM" id="SSF49899">
    <property type="entry name" value="Concanavalin A-like lectins/glucanases"/>
    <property type="match status" value="1"/>
</dbReference>
<evidence type="ECO:0000313" key="3">
    <source>
        <dbReference type="Proteomes" id="UP000777265"/>
    </source>
</evidence>
<reference evidence="2" key="1">
    <citation type="journal article" date="2020" name="Biotechnol. Biofuels">
        <title>New insights from the biogas microbiome by comprehensive genome-resolved metagenomics of nearly 1600 species originating from multiple anaerobic digesters.</title>
        <authorList>
            <person name="Campanaro S."/>
            <person name="Treu L."/>
            <person name="Rodriguez-R L.M."/>
            <person name="Kovalovszki A."/>
            <person name="Ziels R.M."/>
            <person name="Maus I."/>
            <person name="Zhu X."/>
            <person name="Kougias P.G."/>
            <person name="Basile A."/>
            <person name="Luo G."/>
            <person name="Schluter A."/>
            <person name="Konstantinidis K.T."/>
            <person name="Angelidaki I."/>
        </authorList>
    </citation>
    <scope>NUCLEOTIDE SEQUENCE</scope>
    <source>
        <strain evidence="2">AS06rmzACSIP_7</strain>
    </source>
</reference>
<dbReference type="EMBL" id="JAAYEE010000099">
    <property type="protein sequence ID" value="NLW35013.1"/>
    <property type="molecule type" value="Genomic_DNA"/>
</dbReference>
<organism evidence="2 3">
    <name type="scientific">Syntrophorhabdus aromaticivorans</name>
    <dbReference type="NCBI Taxonomy" id="328301"/>
    <lineage>
        <taxon>Bacteria</taxon>
        <taxon>Pseudomonadati</taxon>
        <taxon>Thermodesulfobacteriota</taxon>
        <taxon>Syntrophorhabdia</taxon>
        <taxon>Syntrophorhabdales</taxon>
        <taxon>Syntrophorhabdaceae</taxon>
        <taxon>Syntrophorhabdus</taxon>
    </lineage>
</organism>
<proteinExistence type="predicted"/>
<name>A0A971S0C1_9BACT</name>
<dbReference type="Gene3D" id="2.60.120.200">
    <property type="match status" value="1"/>
</dbReference>
<dbReference type="InterPro" id="IPR044060">
    <property type="entry name" value="Bacterial_rp_domain"/>
</dbReference>
<accession>A0A971S0C1</accession>
<reference evidence="2" key="2">
    <citation type="submission" date="2020-01" db="EMBL/GenBank/DDBJ databases">
        <authorList>
            <person name="Campanaro S."/>
        </authorList>
    </citation>
    <scope>NUCLEOTIDE SEQUENCE</scope>
    <source>
        <strain evidence="2">AS06rmzACSIP_7</strain>
    </source>
</reference>
<feature type="domain" description="Bacterial repeat" evidence="1">
    <location>
        <begin position="487"/>
        <end position="556"/>
    </location>
</feature>
<dbReference type="NCBIfam" id="NF033679">
    <property type="entry name" value="DNRLRE_dom"/>
    <property type="match status" value="1"/>
</dbReference>